<reference evidence="1 2" key="1">
    <citation type="submission" date="2021-06" db="EMBL/GenBank/DDBJ databases">
        <title>Caerostris darwini draft genome.</title>
        <authorList>
            <person name="Kono N."/>
            <person name="Arakawa K."/>
        </authorList>
    </citation>
    <scope>NUCLEOTIDE SEQUENCE [LARGE SCALE GENOMIC DNA]</scope>
</reference>
<evidence type="ECO:0000313" key="2">
    <source>
        <dbReference type="Proteomes" id="UP001054837"/>
    </source>
</evidence>
<evidence type="ECO:0000313" key="1">
    <source>
        <dbReference type="EMBL" id="GIX80534.1"/>
    </source>
</evidence>
<organism evidence="1 2">
    <name type="scientific">Caerostris darwini</name>
    <dbReference type="NCBI Taxonomy" id="1538125"/>
    <lineage>
        <taxon>Eukaryota</taxon>
        <taxon>Metazoa</taxon>
        <taxon>Ecdysozoa</taxon>
        <taxon>Arthropoda</taxon>
        <taxon>Chelicerata</taxon>
        <taxon>Arachnida</taxon>
        <taxon>Araneae</taxon>
        <taxon>Araneomorphae</taxon>
        <taxon>Entelegynae</taxon>
        <taxon>Araneoidea</taxon>
        <taxon>Araneidae</taxon>
        <taxon>Caerostris</taxon>
    </lineage>
</organism>
<name>A0AAV4NAN1_9ARAC</name>
<protein>
    <submittedName>
        <fullName evidence="1">Uncharacterized protein</fullName>
    </submittedName>
</protein>
<keyword evidence="2" id="KW-1185">Reference proteome</keyword>
<dbReference type="AlphaFoldDB" id="A0AAV4NAN1"/>
<comment type="caution">
    <text evidence="1">The sequence shown here is derived from an EMBL/GenBank/DDBJ whole genome shotgun (WGS) entry which is preliminary data.</text>
</comment>
<gene>
    <name evidence="1" type="ORF">CDAR_605291</name>
</gene>
<dbReference type="Proteomes" id="UP001054837">
    <property type="component" value="Unassembled WGS sequence"/>
</dbReference>
<accession>A0AAV4NAN1</accession>
<sequence>MKYALPFEHHLWKTTGRCRLRIVKKERSLIVPAGRSDDKFFLFVHLFRLKLFVVRTDMIVLDGKKILEPWDWKMMASECVSLCEDCTC</sequence>
<dbReference type="EMBL" id="BPLQ01001303">
    <property type="protein sequence ID" value="GIX80534.1"/>
    <property type="molecule type" value="Genomic_DNA"/>
</dbReference>
<proteinExistence type="predicted"/>